<dbReference type="SUPFAM" id="SSF51735">
    <property type="entry name" value="NAD(P)-binding Rossmann-fold domains"/>
    <property type="match status" value="1"/>
</dbReference>
<name>A0ABR6GJ91_9HYPH</name>
<sequence length="69" mass="7168">MMTVQLAEELRDTSIVVNAVCPGCVKTELNGHSGNLTPAEGARLPVGYALLGEGVVSGRFVEAGAEVPW</sequence>
<organism evidence="1 2">
    <name type="scientific">Rhizobium laguerreae</name>
    <dbReference type="NCBI Taxonomy" id="1076926"/>
    <lineage>
        <taxon>Bacteria</taxon>
        <taxon>Pseudomonadati</taxon>
        <taxon>Pseudomonadota</taxon>
        <taxon>Alphaproteobacteria</taxon>
        <taxon>Hyphomicrobiales</taxon>
        <taxon>Rhizobiaceae</taxon>
        <taxon>Rhizobium/Agrobacterium group</taxon>
        <taxon>Rhizobium</taxon>
    </lineage>
</organism>
<accession>A0ABR6GJ91</accession>
<dbReference type="InterPro" id="IPR036291">
    <property type="entry name" value="NAD(P)-bd_dom_sf"/>
</dbReference>
<dbReference type="Proteomes" id="UP000542811">
    <property type="component" value="Unassembled WGS sequence"/>
</dbReference>
<evidence type="ECO:0000313" key="1">
    <source>
        <dbReference type="EMBL" id="MBB3166363.1"/>
    </source>
</evidence>
<protein>
    <submittedName>
        <fullName evidence="1">NAD(P)-dependent dehydrogenase (Short-subunit alcohol dehydrogenase family)</fullName>
    </submittedName>
</protein>
<comment type="caution">
    <text evidence="1">The sequence shown here is derived from an EMBL/GenBank/DDBJ whole genome shotgun (WGS) entry which is preliminary data.</text>
</comment>
<dbReference type="EMBL" id="JACHXX010000016">
    <property type="protein sequence ID" value="MBB3166363.1"/>
    <property type="molecule type" value="Genomic_DNA"/>
</dbReference>
<reference evidence="1 2" key="1">
    <citation type="submission" date="2020-08" db="EMBL/GenBank/DDBJ databases">
        <title>Genomic Encyclopedia of Type Strains, Phase III (KMG-III): the genomes of soil and plant-associated and newly described type strains.</title>
        <authorList>
            <person name="Whitman W."/>
        </authorList>
    </citation>
    <scope>NUCLEOTIDE SEQUENCE [LARGE SCALE GENOMIC DNA]</scope>
    <source>
        <strain evidence="1 2">CECT 8280</strain>
    </source>
</reference>
<gene>
    <name evidence="1" type="ORF">FHS25_006880</name>
</gene>
<evidence type="ECO:0000313" key="2">
    <source>
        <dbReference type="Proteomes" id="UP000542811"/>
    </source>
</evidence>
<keyword evidence="2" id="KW-1185">Reference proteome</keyword>
<proteinExistence type="predicted"/>
<dbReference type="Gene3D" id="3.40.50.720">
    <property type="entry name" value="NAD(P)-binding Rossmann-like Domain"/>
    <property type="match status" value="1"/>
</dbReference>